<gene>
    <name evidence="2" type="ORF">CJD36_001235</name>
</gene>
<dbReference type="GO" id="GO:0043565">
    <property type="term" value="F:sequence-specific DNA binding"/>
    <property type="evidence" value="ECO:0007669"/>
    <property type="project" value="TreeGrafter"/>
</dbReference>
<accession>A0A2S7SZM0</accession>
<dbReference type="InterPro" id="IPR036515">
    <property type="entry name" value="Transposase_17_sf"/>
</dbReference>
<evidence type="ECO:0000313" key="3">
    <source>
        <dbReference type="Proteomes" id="UP000239872"/>
    </source>
</evidence>
<dbReference type="RefSeq" id="WP_105037287.1">
    <property type="nucleotide sequence ID" value="NZ_PPSL01000001.1"/>
</dbReference>
<dbReference type="SMART" id="SM01321">
    <property type="entry name" value="Y1_Tnp"/>
    <property type="match status" value="1"/>
</dbReference>
<evidence type="ECO:0000313" key="2">
    <source>
        <dbReference type="EMBL" id="PQJ12403.1"/>
    </source>
</evidence>
<dbReference type="InterPro" id="IPR002686">
    <property type="entry name" value="Transposase_17"/>
</dbReference>
<dbReference type="PANTHER" id="PTHR36966:SF1">
    <property type="entry name" value="REP-ASSOCIATED TYROSINE TRANSPOSASE"/>
    <property type="match status" value="1"/>
</dbReference>
<dbReference type="PANTHER" id="PTHR36966">
    <property type="entry name" value="REP-ASSOCIATED TYROSINE TRANSPOSASE"/>
    <property type="match status" value="1"/>
</dbReference>
<dbReference type="InterPro" id="IPR052715">
    <property type="entry name" value="RAYT_transposase"/>
</dbReference>
<dbReference type="Pfam" id="PF01797">
    <property type="entry name" value="Y1_Tnp"/>
    <property type="match status" value="1"/>
</dbReference>
<dbReference type="NCBIfam" id="NF047646">
    <property type="entry name" value="REP_Tyr_transpos"/>
    <property type="match status" value="1"/>
</dbReference>
<dbReference type="Gene3D" id="3.30.70.1290">
    <property type="entry name" value="Transposase IS200-like"/>
    <property type="match status" value="1"/>
</dbReference>
<name>A0A2S7SZM0_9BACT</name>
<proteinExistence type="predicted"/>
<dbReference type="Proteomes" id="UP000239872">
    <property type="component" value="Unassembled WGS sequence"/>
</dbReference>
<reference evidence="2 3" key="1">
    <citation type="submission" date="2018-01" db="EMBL/GenBank/DDBJ databases">
        <title>A novel member of the phylum Bacteroidetes isolated from glacier ice.</title>
        <authorList>
            <person name="Liu Q."/>
            <person name="Xin Y.-H."/>
        </authorList>
    </citation>
    <scope>NUCLEOTIDE SEQUENCE [LARGE SCALE GENOMIC DNA]</scope>
    <source>
        <strain evidence="2 3">RB1R16</strain>
    </source>
</reference>
<dbReference type="EMBL" id="PPSL01000001">
    <property type="protein sequence ID" value="PQJ12403.1"/>
    <property type="molecule type" value="Genomic_DNA"/>
</dbReference>
<feature type="domain" description="Transposase IS200-like" evidence="1">
    <location>
        <begin position="10"/>
        <end position="147"/>
    </location>
</feature>
<evidence type="ECO:0000259" key="1">
    <source>
        <dbReference type="SMART" id="SM01321"/>
    </source>
</evidence>
<sequence>MSTGYQIADQFATYYITPTIVDWVDVFSRQVYRDIVLESLEYCIEKRGLLVYGYVIMTNHAHIIVRSENGDLSGIIRDFKKYTASKILATIANEPESRREWMLHRFSWNASTHTRNANYQVWTHENHAVHVYSNDFFTNKLQYIHNNPVRAGWVSYAEEYIYSSAKALLQNLPGQIPLTQWGF</sequence>
<comment type="caution">
    <text evidence="2">The sequence shown here is derived from an EMBL/GenBank/DDBJ whole genome shotgun (WGS) entry which is preliminary data.</text>
</comment>
<dbReference type="OrthoDB" id="9788881at2"/>
<organism evidence="2 3">
    <name type="scientific">Flavipsychrobacter stenotrophus</name>
    <dbReference type="NCBI Taxonomy" id="2077091"/>
    <lineage>
        <taxon>Bacteria</taxon>
        <taxon>Pseudomonadati</taxon>
        <taxon>Bacteroidota</taxon>
        <taxon>Chitinophagia</taxon>
        <taxon>Chitinophagales</taxon>
        <taxon>Chitinophagaceae</taxon>
        <taxon>Flavipsychrobacter</taxon>
    </lineage>
</organism>
<protein>
    <submittedName>
        <fullName evidence="2">Transposase</fullName>
    </submittedName>
</protein>
<dbReference type="SUPFAM" id="SSF143422">
    <property type="entry name" value="Transposase IS200-like"/>
    <property type="match status" value="1"/>
</dbReference>
<dbReference type="GO" id="GO:0006313">
    <property type="term" value="P:DNA transposition"/>
    <property type="evidence" value="ECO:0007669"/>
    <property type="project" value="InterPro"/>
</dbReference>
<dbReference type="GO" id="GO:0004803">
    <property type="term" value="F:transposase activity"/>
    <property type="evidence" value="ECO:0007669"/>
    <property type="project" value="InterPro"/>
</dbReference>
<keyword evidence="3" id="KW-1185">Reference proteome</keyword>
<dbReference type="AlphaFoldDB" id="A0A2S7SZM0"/>